<keyword evidence="1" id="KW-1133">Transmembrane helix</keyword>
<protein>
    <submittedName>
        <fullName evidence="2">Uncharacterized protein</fullName>
    </submittedName>
</protein>
<name>A0AAD6LHQ1_9ROSI</name>
<keyword evidence="1" id="KW-0472">Membrane</keyword>
<sequence>MMEMEMLPEEGSSRRDTNPTEDTVWFLGITSLLPVTTTFIWMTGLLSPLLTRGWKSPWKLLLSCL</sequence>
<gene>
    <name evidence="2" type="ORF">NC653_038821</name>
</gene>
<evidence type="ECO:0000313" key="3">
    <source>
        <dbReference type="Proteomes" id="UP001164929"/>
    </source>
</evidence>
<accession>A0AAD6LHQ1</accession>
<feature type="transmembrane region" description="Helical" evidence="1">
    <location>
        <begin position="24"/>
        <end position="50"/>
    </location>
</feature>
<dbReference type="Proteomes" id="UP001164929">
    <property type="component" value="Chromosome 17"/>
</dbReference>
<evidence type="ECO:0000256" key="1">
    <source>
        <dbReference type="SAM" id="Phobius"/>
    </source>
</evidence>
<keyword evidence="3" id="KW-1185">Reference proteome</keyword>
<comment type="caution">
    <text evidence="2">The sequence shown here is derived from an EMBL/GenBank/DDBJ whole genome shotgun (WGS) entry which is preliminary data.</text>
</comment>
<dbReference type="EMBL" id="JAQIZT010000017">
    <property type="protein sequence ID" value="KAJ6960937.1"/>
    <property type="molecule type" value="Genomic_DNA"/>
</dbReference>
<proteinExistence type="predicted"/>
<reference evidence="2" key="1">
    <citation type="journal article" date="2023" name="Mol. Ecol. Resour.">
        <title>Chromosome-level genome assembly of a triploid poplar Populus alba 'Berolinensis'.</title>
        <authorList>
            <person name="Chen S."/>
            <person name="Yu Y."/>
            <person name="Wang X."/>
            <person name="Wang S."/>
            <person name="Zhang T."/>
            <person name="Zhou Y."/>
            <person name="He R."/>
            <person name="Meng N."/>
            <person name="Wang Y."/>
            <person name="Liu W."/>
            <person name="Liu Z."/>
            <person name="Liu J."/>
            <person name="Guo Q."/>
            <person name="Huang H."/>
            <person name="Sederoff R.R."/>
            <person name="Wang G."/>
            <person name="Qu G."/>
            <person name="Chen S."/>
        </authorList>
    </citation>
    <scope>NUCLEOTIDE SEQUENCE</scope>
    <source>
        <strain evidence="2">SC-2020</strain>
    </source>
</reference>
<dbReference type="AlphaFoldDB" id="A0AAD6LHQ1"/>
<evidence type="ECO:0000313" key="2">
    <source>
        <dbReference type="EMBL" id="KAJ6960937.1"/>
    </source>
</evidence>
<organism evidence="2 3">
    <name type="scientific">Populus alba x Populus x berolinensis</name>
    <dbReference type="NCBI Taxonomy" id="444605"/>
    <lineage>
        <taxon>Eukaryota</taxon>
        <taxon>Viridiplantae</taxon>
        <taxon>Streptophyta</taxon>
        <taxon>Embryophyta</taxon>
        <taxon>Tracheophyta</taxon>
        <taxon>Spermatophyta</taxon>
        <taxon>Magnoliopsida</taxon>
        <taxon>eudicotyledons</taxon>
        <taxon>Gunneridae</taxon>
        <taxon>Pentapetalae</taxon>
        <taxon>rosids</taxon>
        <taxon>fabids</taxon>
        <taxon>Malpighiales</taxon>
        <taxon>Salicaceae</taxon>
        <taxon>Saliceae</taxon>
        <taxon>Populus</taxon>
    </lineage>
</organism>
<keyword evidence="1" id="KW-0812">Transmembrane</keyword>